<accession>A0A2S9QCA5</accession>
<dbReference type="Gene3D" id="1.10.3680.10">
    <property type="entry name" value="TerB-like"/>
    <property type="match status" value="1"/>
</dbReference>
<dbReference type="RefSeq" id="WP_105863190.1">
    <property type="nucleotide sequence ID" value="NZ_PUEJ01000005.1"/>
</dbReference>
<dbReference type="SUPFAM" id="SSF158682">
    <property type="entry name" value="TerB-like"/>
    <property type="match status" value="1"/>
</dbReference>
<proteinExistence type="predicted"/>
<reference evidence="2 3" key="1">
    <citation type="submission" date="2018-02" db="EMBL/GenBank/DDBJ databases">
        <title>Whole genome sequencing of endophytic bacterium.</title>
        <authorList>
            <person name="Eedara R."/>
            <person name="Podile A.R."/>
        </authorList>
    </citation>
    <scope>NUCLEOTIDE SEQUENCE [LARGE SCALE GENOMIC DNA]</scope>
    <source>
        <strain evidence="2 3">RP1T</strain>
    </source>
</reference>
<dbReference type="AlphaFoldDB" id="A0A2S9QCA5"/>
<evidence type="ECO:0000256" key="1">
    <source>
        <dbReference type="SAM" id="MobiDB-lite"/>
    </source>
</evidence>
<dbReference type="EMBL" id="PUEJ01000005">
    <property type="protein sequence ID" value="PRH86968.1"/>
    <property type="molecule type" value="Genomic_DNA"/>
</dbReference>
<dbReference type="OrthoDB" id="5459344at2"/>
<protein>
    <submittedName>
        <fullName evidence="2">DUF533 domain-containing protein</fullName>
    </submittedName>
</protein>
<dbReference type="InterPro" id="IPR029024">
    <property type="entry name" value="TerB-like"/>
</dbReference>
<dbReference type="InterPro" id="IPR007486">
    <property type="entry name" value="YebE"/>
</dbReference>
<gene>
    <name evidence="2" type="ORF">C5L14_16960</name>
</gene>
<organism evidence="2 3">
    <name type="scientific">Labrys okinawensis</name>
    <dbReference type="NCBI Taxonomy" id="346911"/>
    <lineage>
        <taxon>Bacteria</taxon>
        <taxon>Pseudomonadati</taxon>
        <taxon>Pseudomonadota</taxon>
        <taxon>Alphaproteobacteria</taxon>
        <taxon>Hyphomicrobiales</taxon>
        <taxon>Xanthobacteraceae</taxon>
        <taxon>Labrys</taxon>
    </lineage>
</organism>
<feature type="region of interest" description="Disordered" evidence="1">
    <location>
        <begin position="71"/>
        <end position="104"/>
    </location>
</feature>
<dbReference type="CDD" id="cd07178">
    <property type="entry name" value="terB_like_YebE"/>
    <property type="match status" value="1"/>
</dbReference>
<evidence type="ECO:0000313" key="2">
    <source>
        <dbReference type="EMBL" id="PRH86968.1"/>
    </source>
</evidence>
<keyword evidence="3" id="KW-1185">Reference proteome</keyword>
<dbReference type="Proteomes" id="UP000237682">
    <property type="component" value="Unassembled WGS sequence"/>
</dbReference>
<feature type="compositionally biased region" description="Low complexity" evidence="1">
    <location>
        <begin position="72"/>
        <end position="100"/>
    </location>
</feature>
<evidence type="ECO:0000313" key="3">
    <source>
        <dbReference type="Proteomes" id="UP000237682"/>
    </source>
</evidence>
<name>A0A2S9QCA5_9HYPH</name>
<dbReference type="Pfam" id="PF04391">
    <property type="entry name" value="DUF533"/>
    <property type="match status" value="1"/>
</dbReference>
<sequence>MDLNNLLGKVLGAGGQILDTPGKKLAAGGAAAGILFTETGRDLAGAAVKYGGIAAIGALALHAWQRSQAQQAGAPATADSGATAANNAPGGFLPPQLSSPQPLPPVIDARAVEAMAVETPAAAESHAKLLLGAMINAAKADGNVDAEEQSLILGHADKLDLSDEERNFLFQELSKPFDMEPIVRGATTPELAAEVYAVSRIAVGAASPAENSYLHVLAGRLKLPQTVTGQIDDGLAAAVGR</sequence>
<comment type="caution">
    <text evidence="2">The sequence shown here is derived from an EMBL/GenBank/DDBJ whole genome shotgun (WGS) entry which is preliminary data.</text>
</comment>